<proteinExistence type="predicted"/>
<reference evidence="1 2" key="1">
    <citation type="submission" date="2024-03" db="EMBL/GenBank/DDBJ databases">
        <title>Bacilli Hybrid Assemblies.</title>
        <authorList>
            <person name="Kovac J."/>
        </authorList>
    </citation>
    <scope>NUCLEOTIDE SEQUENCE [LARGE SCALE GENOMIC DNA]</scope>
    <source>
        <strain evidence="1 2">FSL M8-0022</strain>
    </source>
</reference>
<evidence type="ECO:0000313" key="2">
    <source>
        <dbReference type="Proteomes" id="UP001459714"/>
    </source>
</evidence>
<name>A0ABU9K360_9BACI</name>
<accession>A0ABU9K360</accession>
<dbReference type="EMBL" id="JBBYAK010000001">
    <property type="protein sequence ID" value="MEL3958741.1"/>
    <property type="molecule type" value="Genomic_DNA"/>
</dbReference>
<protein>
    <submittedName>
        <fullName evidence="1">Uncharacterized protein</fullName>
    </submittedName>
</protein>
<keyword evidence="2" id="KW-1185">Reference proteome</keyword>
<comment type="caution">
    <text evidence="1">The sequence shown here is derived from an EMBL/GenBank/DDBJ whole genome shotgun (WGS) entry which is preliminary data.</text>
</comment>
<evidence type="ECO:0000313" key="1">
    <source>
        <dbReference type="EMBL" id="MEL3958741.1"/>
    </source>
</evidence>
<dbReference type="Proteomes" id="UP001459714">
    <property type="component" value="Unassembled WGS sequence"/>
</dbReference>
<sequence length="156" mass="17257">MAKVFDARRAIFVPATGGHPANTEYRIAWGYEQWGTPVPVTKVQMVYENKVAGRLSPSYPDGTLDERAVILALDLVKKGYGTSSKKSKVVLVLKELSPDKTQDDLIEQAEDELFNMHLVINQNTNSSLSPVVDVNLDKKLELEGNIIALIFNVDIA</sequence>
<gene>
    <name evidence="1" type="ORF">NST17_16400</name>
</gene>
<organism evidence="1 2">
    <name type="scientific">Caldifermentibacillus hisashii</name>
    <dbReference type="NCBI Taxonomy" id="996558"/>
    <lineage>
        <taxon>Bacteria</taxon>
        <taxon>Bacillati</taxon>
        <taxon>Bacillota</taxon>
        <taxon>Bacilli</taxon>
        <taxon>Bacillales</taxon>
        <taxon>Bacillaceae</taxon>
        <taxon>Caldifermentibacillus</taxon>
    </lineage>
</organism>
<dbReference type="RefSeq" id="WP_342020640.1">
    <property type="nucleotide sequence ID" value="NZ_JBBYAK010000001.1"/>
</dbReference>